<accession>A0ABT7DRS1</accession>
<evidence type="ECO:0000313" key="1">
    <source>
        <dbReference type="EMBL" id="MDJ1651226.1"/>
    </source>
</evidence>
<dbReference type="RefSeq" id="WP_283832571.1">
    <property type="nucleotide sequence ID" value="NZ_JASJEU010000020.1"/>
</dbReference>
<keyword evidence="2" id="KW-1185">Reference proteome</keyword>
<protein>
    <recommendedName>
        <fullName evidence="3">MarR family transcriptional regulator</fullName>
    </recommendedName>
</protein>
<dbReference type="InterPro" id="IPR036388">
    <property type="entry name" value="WH-like_DNA-bd_sf"/>
</dbReference>
<proteinExistence type="predicted"/>
<sequence length="103" mass="11653">MPRTSKEETRRVQCNVLSYLADRAEKSRTVPNVSYREISDALGYSQARVRHACRRLVASECVRRNVCYAEDGGQRANAYAVTPKGWSLIKDEHMEAHVAKRGA</sequence>
<comment type="caution">
    <text evidence="1">The sequence shown here is derived from an EMBL/GenBank/DDBJ whole genome shotgun (WGS) entry which is preliminary data.</text>
</comment>
<dbReference type="InterPro" id="IPR036390">
    <property type="entry name" value="WH_DNA-bd_sf"/>
</dbReference>
<dbReference type="Proteomes" id="UP001232750">
    <property type="component" value="Unassembled WGS sequence"/>
</dbReference>
<dbReference type="Gene3D" id="1.10.10.10">
    <property type="entry name" value="Winged helix-like DNA-binding domain superfamily/Winged helix DNA-binding domain"/>
    <property type="match status" value="1"/>
</dbReference>
<name>A0ABT7DRS1_9ACTN</name>
<dbReference type="SUPFAM" id="SSF46785">
    <property type="entry name" value="Winged helix' DNA-binding domain"/>
    <property type="match status" value="1"/>
</dbReference>
<evidence type="ECO:0000313" key="2">
    <source>
        <dbReference type="Proteomes" id="UP001232750"/>
    </source>
</evidence>
<gene>
    <name evidence="1" type="ORF">QNJ86_10480</name>
</gene>
<organism evidence="1 2">
    <name type="scientific">Gordonibacter faecis</name>
    <dbReference type="NCBI Taxonomy" id="3047475"/>
    <lineage>
        <taxon>Bacteria</taxon>
        <taxon>Bacillati</taxon>
        <taxon>Actinomycetota</taxon>
        <taxon>Coriobacteriia</taxon>
        <taxon>Eggerthellales</taxon>
        <taxon>Eggerthellaceae</taxon>
        <taxon>Gordonibacter</taxon>
    </lineage>
</organism>
<dbReference type="EMBL" id="JASJEU010000020">
    <property type="protein sequence ID" value="MDJ1651226.1"/>
    <property type="molecule type" value="Genomic_DNA"/>
</dbReference>
<reference evidence="1 2" key="1">
    <citation type="submission" date="2023-05" db="EMBL/GenBank/DDBJ databases">
        <title>Gordonibacter KGMB12511T sp. nov., isolated from faeces of healthy Korean.</title>
        <authorList>
            <person name="Kim H.S."/>
            <person name="Kim J.-S."/>
            <person name="Suh M.K."/>
            <person name="Eom M.K."/>
            <person name="Do H.E."/>
            <person name="Lee J.-S."/>
        </authorList>
    </citation>
    <scope>NUCLEOTIDE SEQUENCE [LARGE SCALE GENOMIC DNA]</scope>
    <source>
        <strain evidence="1 2">KGMB12511</strain>
    </source>
</reference>
<evidence type="ECO:0008006" key="3">
    <source>
        <dbReference type="Google" id="ProtNLM"/>
    </source>
</evidence>